<comment type="caution">
    <text evidence="1">The sequence shown here is derived from an EMBL/GenBank/DDBJ whole genome shotgun (WGS) entry which is preliminary data.</text>
</comment>
<reference evidence="2" key="1">
    <citation type="submission" date="2018-12" db="EMBL/GenBank/DDBJ databases">
        <title>Tengunoibacter tsumagoiensis gen. nov., sp. nov., Dictyobacter kobayashii sp. nov., D. alpinus sp. nov., and D. joshuensis sp. nov. and description of Dictyobacteraceae fam. nov. within the order Ktedonobacterales isolated from Tengu-no-mugimeshi.</title>
        <authorList>
            <person name="Wang C.M."/>
            <person name="Zheng Y."/>
            <person name="Sakai Y."/>
            <person name="Toyoda A."/>
            <person name="Minakuchi Y."/>
            <person name="Abe K."/>
            <person name="Yokota A."/>
            <person name="Yabe S."/>
        </authorList>
    </citation>
    <scope>NUCLEOTIDE SEQUENCE [LARGE SCALE GENOMIC DNA]</scope>
    <source>
        <strain evidence="2">Uno16</strain>
    </source>
</reference>
<keyword evidence="2" id="KW-1185">Reference proteome</keyword>
<proteinExistence type="predicted"/>
<dbReference type="AlphaFoldDB" id="A0A402B8D7"/>
<evidence type="ECO:0000313" key="2">
    <source>
        <dbReference type="Proteomes" id="UP000287171"/>
    </source>
</evidence>
<name>A0A402B8D7_9CHLR</name>
<dbReference type="Proteomes" id="UP000287171">
    <property type="component" value="Unassembled WGS sequence"/>
</dbReference>
<dbReference type="EMBL" id="BIFT01000001">
    <property type="protein sequence ID" value="GCE27634.1"/>
    <property type="molecule type" value="Genomic_DNA"/>
</dbReference>
<accession>A0A402B8D7</accession>
<evidence type="ECO:0000313" key="1">
    <source>
        <dbReference type="EMBL" id="GCE27634.1"/>
    </source>
</evidence>
<gene>
    <name evidence="1" type="ORF">KDA_31180</name>
</gene>
<protein>
    <submittedName>
        <fullName evidence="1">Uncharacterized protein</fullName>
    </submittedName>
</protein>
<sequence length="72" mass="7844">MDVWLDTVCLHETALLQQSCAPAPDPFLAKDGFATRSTRSHTHAKLNVSPPHKLPTLVLVGQYHRVGPGSLD</sequence>
<organism evidence="1 2">
    <name type="scientific">Dictyobacter alpinus</name>
    <dbReference type="NCBI Taxonomy" id="2014873"/>
    <lineage>
        <taxon>Bacteria</taxon>
        <taxon>Bacillati</taxon>
        <taxon>Chloroflexota</taxon>
        <taxon>Ktedonobacteria</taxon>
        <taxon>Ktedonobacterales</taxon>
        <taxon>Dictyobacteraceae</taxon>
        <taxon>Dictyobacter</taxon>
    </lineage>
</organism>